<dbReference type="Proteomes" id="UP000692954">
    <property type="component" value="Unassembled WGS sequence"/>
</dbReference>
<sequence length="100" mass="11822">MVVHTKQSSENFTIRVKSKQIKLRTIIILSQLTDLKFLYGEALKNNNEPKKIIAEQNDSLNLYKLQSSFRHRKMRSDQLLQKTFKFGELKITDLYSTLFK</sequence>
<reference evidence="1" key="1">
    <citation type="submission" date="2021-01" db="EMBL/GenBank/DDBJ databases">
        <authorList>
            <consortium name="Genoscope - CEA"/>
            <person name="William W."/>
        </authorList>
    </citation>
    <scope>NUCLEOTIDE SEQUENCE</scope>
</reference>
<name>A0A8S1R755_9CILI</name>
<accession>A0A8S1R755</accession>
<proteinExistence type="predicted"/>
<organism evidence="1 2">
    <name type="scientific">Paramecium sonneborni</name>
    <dbReference type="NCBI Taxonomy" id="65129"/>
    <lineage>
        <taxon>Eukaryota</taxon>
        <taxon>Sar</taxon>
        <taxon>Alveolata</taxon>
        <taxon>Ciliophora</taxon>
        <taxon>Intramacronucleata</taxon>
        <taxon>Oligohymenophorea</taxon>
        <taxon>Peniculida</taxon>
        <taxon>Parameciidae</taxon>
        <taxon>Paramecium</taxon>
    </lineage>
</organism>
<dbReference type="AlphaFoldDB" id="A0A8S1R755"/>
<keyword evidence="2" id="KW-1185">Reference proteome</keyword>
<dbReference type="EMBL" id="CAJJDN010000148">
    <property type="protein sequence ID" value="CAD8124021.1"/>
    <property type="molecule type" value="Genomic_DNA"/>
</dbReference>
<protein>
    <submittedName>
        <fullName evidence="1">Uncharacterized protein</fullName>
    </submittedName>
</protein>
<evidence type="ECO:0000313" key="2">
    <source>
        <dbReference type="Proteomes" id="UP000692954"/>
    </source>
</evidence>
<comment type="caution">
    <text evidence="1">The sequence shown here is derived from an EMBL/GenBank/DDBJ whole genome shotgun (WGS) entry which is preliminary data.</text>
</comment>
<evidence type="ECO:0000313" key="1">
    <source>
        <dbReference type="EMBL" id="CAD8124021.1"/>
    </source>
</evidence>
<gene>
    <name evidence="1" type="ORF">PSON_ATCC_30995.1.T1480118</name>
</gene>